<accession>A0AAD5IKQ4</accession>
<gene>
    <name evidence="1" type="ORF">LWI28_027129</name>
</gene>
<dbReference type="AlphaFoldDB" id="A0AAD5IKQ4"/>
<reference evidence="1" key="2">
    <citation type="submission" date="2023-02" db="EMBL/GenBank/DDBJ databases">
        <authorList>
            <person name="Swenson N.G."/>
            <person name="Wegrzyn J.L."/>
            <person name="Mcevoy S.L."/>
        </authorList>
    </citation>
    <scope>NUCLEOTIDE SEQUENCE</scope>
    <source>
        <strain evidence="1">91603</strain>
        <tissue evidence="1">Leaf</tissue>
    </source>
</reference>
<protein>
    <recommendedName>
        <fullName evidence="3">Protein kinase domain-containing protein</fullName>
    </recommendedName>
</protein>
<dbReference type="SUPFAM" id="SSF56112">
    <property type="entry name" value="Protein kinase-like (PK-like)"/>
    <property type="match status" value="1"/>
</dbReference>
<evidence type="ECO:0000313" key="2">
    <source>
        <dbReference type="Proteomes" id="UP001064489"/>
    </source>
</evidence>
<keyword evidence="2" id="KW-1185">Reference proteome</keyword>
<evidence type="ECO:0000313" key="1">
    <source>
        <dbReference type="EMBL" id="KAI9166153.1"/>
    </source>
</evidence>
<dbReference type="InterPro" id="IPR011009">
    <property type="entry name" value="Kinase-like_dom_sf"/>
</dbReference>
<dbReference type="EMBL" id="JAJSOW010000105">
    <property type="protein sequence ID" value="KAI9166153.1"/>
    <property type="molecule type" value="Genomic_DNA"/>
</dbReference>
<sequence length="108" mass="11931">MGQREHLELLLANMMKCTDFGYAKDFDRRYTIGKLLRHGQFGYTYVATDKANGDHVAVKKIEKIKKGKSNSVVGLGKLGRVMLLAEIMEITPKMLMVELKVVGGGGDG</sequence>
<proteinExistence type="predicted"/>
<dbReference type="Gene3D" id="3.30.200.20">
    <property type="entry name" value="Phosphorylase Kinase, domain 1"/>
    <property type="match status" value="1"/>
</dbReference>
<reference evidence="1" key="1">
    <citation type="journal article" date="2022" name="Plant J.">
        <title>Strategies of tolerance reflected in two North American maple genomes.</title>
        <authorList>
            <person name="McEvoy S.L."/>
            <person name="Sezen U.U."/>
            <person name="Trouern-Trend A."/>
            <person name="McMahon S.M."/>
            <person name="Schaberg P.G."/>
            <person name="Yang J."/>
            <person name="Wegrzyn J.L."/>
            <person name="Swenson N.G."/>
        </authorList>
    </citation>
    <scope>NUCLEOTIDE SEQUENCE</scope>
    <source>
        <strain evidence="1">91603</strain>
    </source>
</reference>
<dbReference type="Proteomes" id="UP001064489">
    <property type="component" value="Chromosome 10"/>
</dbReference>
<evidence type="ECO:0008006" key="3">
    <source>
        <dbReference type="Google" id="ProtNLM"/>
    </source>
</evidence>
<name>A0AAD5IKQ4_ACENE</name>
<comment type="caution">
    <text evidence="1">The sequence shown here is derived from an EMBL/GenBank/DDBJ whole genome shotgun (WGS) entry which is preliminary data.</text>
</comment>
<organism evidence="1 2">
    <name type="scientific">Acer negundo</name>
    <name type="common">Box elder</name>
    <dbReference type="NCBI Taxonomy" id="4023"/>
    <lineage>
        <taxon>Eukaryota</taxon>
        <taxon>Viridiplantae</taxon>
        <taxon>Streptophyta</taxon>
        <taxon>Embryophyta</taxon>
        <taxon>Tracheophyta</taxon>
        <taxon>Spermatophyta</taxon>
        <taxon>Magnoliopsida</taxon>
        <taxon>eudicotyledons</taxon>
        <taxon>Gunneridae</taxon>
        <taxon>Pentapetalae</taxon>
        <taxon>rosids</taxon>
        <taxon>malvids</taxon>
        <taxon>Sapindales</taxon>
        <taxon>Sapindaceae</taxon>
        <taxon>Hippocastanoideae</taxon>
        <taxon>Acereae</taxon>
        <taxon>Acer</taxon>
    </lineage>
</organism>